<comment type="caution">
    <text evidence="8">The sequence shown here is derived from an EMBL/GenBank/DDBJ whole genome shotgun (WGS) entry which is preliminary data.</text>
</comment>
<name>A0A074JB36_9RHOB</name>
<sequence>MSKTVSDIIADTLVSAGARRVYGIVGDTINHFTDAVRRSDLDWVHVRHEEVGALAAGGESYMTGELSVCAGTTGPGSLHFVNGIFESHRNGAPVVLIASNIARAEEGLGFPQEVDQKKIYEQCSVFCEKISHPDQARRIVAKAAQAALTLHGVAVVIVNGDMFREISSDDLPWAVHRPAPVIRPSEAEIEALAAMIAGAERITIYAGIGARGAAAQIRALSERLAAPVAHTTRAKEFIEPDMPNNVGMTGILGNRAGMQAVGDCDLLLCLGSDFAYTQFYPGKARIVQVDIEPTRLGRRMPVDLGLVGDVGDTIDALLPRLAPREHGKHLNRALKGYAEDLKGYLESAEEPDPSLIHPQHLTEMLDRLAAQDAIFTADGGSPMVWLLRHLSANGERRFLTSLLHGTMANAYPQALGIQNAYPDRQVIAMCGDGGMTMLMGDLLTLVQEKLPVKLLIFNNASLGFVEMEQRVEGMLDAFTELHNPDFGAMARAIGMQGARVETADDLETAMHEWLAAPGPALLDVKVNRMELVMPPKIEPSQIASTALFGVKAVLNGRADEVVSLMRDNFLR</sequence>
<evidence type="ECO:0000313" key="8">
    <source>
        <dbReference type="EMBL" id="KEO52793.1"/>
    </source>
</evidence>
<dbReference type="CDD" id="cd02014">
    <property type="entry name" value="TPP_POX"/>
    <property type="match status" value="1"/>
</dbReference>
<dbReference type="STRING" id="1353537.TP2_07585"/>
<dbReference type="InterPro" id="IPR012001">
    <property type="entry name" value="Thiamin_PyroP_enz_TPP-bd_dom"/>
</dbReference>
<keyword evidence="8" id="KW-0670">Pyruvate</keyword>
<evidence type="ECO:0000259" key="5">
    <source>
        <dbReference type="Pfam" id="PF00205"/>
    </source>
</evidence>
<accession>A0A074JB36</accession>
<dbReference type="GO" id="GO:0019752">
    <property type="term" value="P:carboxylic acid metabolic process"/>
    <property type="evidence" value="ECO:0007669"/>
    <property type="project" value="UniProtKB-ARBA"/>
</dbReference>
<dbReference type="InterPro" id="IPR029035">
    <property type="entry name" value="DHS-like_NAD/FAD-binding_dom"/>
</dbReference>
<dbReference type="Gene3D" id="3.40.50.1220">
    <property type="entry name" value="TPP-binding domain"/>
    <property type="match status" value="1"/>
</dbReference>
<evidence type="ECO:0000256" key="3">
    <source>
        <dbReference type="ARBA" id="ARBA00023052"/>
    </source>
</evidence>
<dbReference type="InterPro" id="IPR000399">
    <property type="entry name" value="TPP-bd_CS"/>
</dbReference>
<gene>
    <name evidence="8" type="ORF">TP2_07585</name>
</gene>
<evidence type="ECO:0000256" key="4">
    <source>
        <dbReference type="RuleBase" id="RU362132"/>
    </source>
</evidence>
<evidence type="ECO:0000259" key="7">
    <source>
        <dbReference type="Pfam" id="PF02776"/>
    </source>
</evidence>
<dbReference type="InterPro" id="IPR047210">
    <property type="entry name" value="TPP_PYR_POXB-like"/>
</dbReference>
<evidence type="ECO:0000256" key="1">
    <source>
        <dbReference type="ARBA" id="ARBA00007812"/>
    </source>
</evidence>
<comment type="similarity">
    <text evidence="1 4">Belongs to the TPP enzyme family.</text>
</comment>
<dbReference type="OrthoDB" id="4494979at2"/>
<organism evidence="8 9">
    <name type="scientific">Thioclava pacifica DSM 10166</name>
    <dbReference type="NCBI Taxonomy" id="1353537"/>
    <lineage>
        <taxon>Bacteria</taxon>
        <taxon>Pseudomonadati</taxon>
        <taxon>Pseudomonadota</taxon>
        <taxon>Alphaproteobacteria</taxon>
        <taxon>Rhodobacterales</taxon>
        <taxon>Paracoccaceae</taxon>
        <taxon>Thioclava</taxon>
    </lineage>
</organism>
<keyword evidence="9" id="KW-1185">Reference proteome</keyword>
<protein>
    <submittedName>
        <fullName evidence="8">Pyruvate dehydrogenase</fullName>
    </submittedName>
</protein>
<dbReference type="EMBL" id="AUND01000023">
    <property type="protein sequence ID" value="KEO52793.1"/>
    <property type="molecule type" value="Genomic_DNA"/>
</dbReference>
<feature type="domain" description="Thiamine pyrophosphate enzyme N-terminal TPP-binding" evidence="7">
    <location>
        <begin position="4"/>
        <end position="119"/>
    </location>
</feature>
<dbReference type="GO" id="GO:0030976">
    <property type="term" value="F:thiamine pyrophosphate binding"/>
    <property type="evidence" value="ECO:0007669"/>
    <property type="project" value="InterPro"/>
</dbReference>
<dbReference type="Pfam" id="PF02775">
    <property type="entry name" value="TPP_enzyme_C"/>
    <property type="match status" value="1"/>
</dbReference>
<keyword evidence="2" id="KW-0808">Transferase</keyword>
<dbReference type="AlphaFoldDB" id="A0A074JB36"/>
<dbReference type="RefSeq" id="WP_038077002.1">
    <property type="nucleotide sequence ID" value="NZ_AUND01000023.1"/>
</dbReference>
<dbReference type="InterPro" id="IPR029061">
    <property type="entry name" value="THDP-binding"/>
</dbReference>
<proteinExistence type="inferred from homology"/>
<reference evidence="8 9" key="1">
    <citation type="submission" date="2013-07" db="EMBL/GenBank/DDBJ databases">
        <title>Thioclava pacifica DSM 10166 Genome Sequencing.</title>
        <authorList>
            <person name="Lai Q."/>
            <person name="Shao Z."/>
        </authorList>
    </citation>
    <scope>NUCLEOTIDE SEQUENCE [LARGE SCALE GENOMIC DNA]</scope>
    <source>
        <strain evidence="8 9">DSM 10166</strain>
    </source>
</reference>
<dbReference type="Proteomes" id="UP000027432">
    <property type="component" value="Unassembled WGS sequence"/>
</dbReference>
<dbReference type="PANTHER" id="PTHR42981">
    <property type="entry name" value="PYRUVATE DEHYDROGENASE [UBIQUINONE]"/>
    <property type="match status" value="1"/>
</dbReference>
<keyword evidence="3 4" id="KW-0786">Thiamine pyrophosphate</keyword>
<dbReference type="eggNOG" id="COG0028">
    <property type="taxonomic scope" value="Bacteria"/>
</dbReference>
<dbReference type="GO" id="GO:0016740">
    <property type="term" value="F:transferase activity"/>
    <property type="evidence" value="ECO:0007669"/>
    <property type="project" value="UniProtKB-KW"/>
</dbReference>
<evidence type="ECO:0000256" key="2">
    <source>
        <dbReference type="ARBA" id="ARBA00022679"/>
    </source>
</evidence>
<dbReference type="InterPro" id="IPR011766">
    <property type="entry name" value="TPP_enzyme_TPP-bd"/>
</dbReference>
<feature type="domain" description="Thiamine pyrophosphate enzyme TPP-binding" evidence="6">
    <location>
        <begin position="378"/>
        <end position="524"/>
    </location>
</feature>
<dbReference type="PROSITE" id="PS00187">
    <property type="entry name" value="TPP_ENZYMES"/>
    <property type="match status" value="1"/>
</dbReference>
<dbReference type="GO" id="GO:0000287">
    <property type="term" value="F:magnesium ion binding"/>
    <property type="evidence" value="ECO:0007669"/>
    <property type="project" value="InterPro"/>
</dbReference>
<dbReference type="InterPro" id="IPR047211">
    <property type="entry name" value="POXB-like"/>
</dbReference>
<feature type="domain" description="Thiamine pyrophosphate enzyme central" evidence="5">
    <location>
        <begin position="189"/>
        <end position="317"/>
    </location>
</feature>
<evidence type="ECO:0000259" key="6">
    <source>
        <dbReference type="Pfam" id="PF02775"/>
    </source>
</evidence>
<dbReference type="InterPro" id="IPR047212">
    <property type="entry name" value="TPP_POXB-like"/>
</dbReference>
<dbReference type="PANTHER" id="PTHR42981:SF2">
    <property type="entry name" value="PYRUVATE DEHYDROGENASE [UBIQUINONE]"/>
    <property type="match status" value="1"/>
</dbReference>
<dbReference type="Pfam" id="PF00205">
    <property type="entry name" value="TPP_enzyme_M"/>
    <property type="match status" value="1"/>
</dbReference>
<dbReference type="CDD" id="cd07039">
    <property type="entry name" value="TPP_PYR_POX"/>
    <property type="match status" value="1"/>
</dbReference>
<dbReference type="Pfam" id="PF02776">
    <property type="entry name" value="TPP_enzyme_N"/>
    <property type="match status" value="1"/>
</dbReference>
<dbReference type="Gene3D" id="3.40.50.970">
    <property type="match status" value="2"/>
</dbReference>
<dbReference type="InterPro" id="IPR012000">
    <property type="entry name" value="Thiamin_PyroP_enz_cen_dom"/>
</dbReference>
<evidence type="ECO:0000313" key="9">
    <source>
        <dbReference type="Proteomes" id="UP000027432"/>
    </source>
</evidence>
<dbReference type="SUPFAM" id="SSF52467">
    <property type="entry name" value="DHS-like NAD/FAD-binding domain"/>
    <property type="match status" value="1"/>
</dbReference>
<dbReference type="SUPFAM" id="SSF52518">
    <property type="entry name" value="Thiamin diphosphate-binding fold (THDP-binding)"/>
    <property type="match status" value="2"/>
</dbReference>